<dbReference type="EMBL" id="QKRX01000002">
    <property type="protein sequence ID" value="RAU19500.1"/>
    <property type="molecule type" value="Genomic_DNA"/>
</dbReference>
<evidence type="ECO:0000313" key="2">
    <source>
        <dbReference type="Proteomes" id="UP000250744"/>
    </source>
</evidence>
<gene>
    <name evidence="1" type="ORF">DN062_03230</name>
</gene>
<sequence>MKVRSLFRDACKGDVFVCDDEYIFQTAKTALVAEKVTGVTVQLLDPSGYVIKQVSSKLRTEQKRNEQFNDRQLAVISALEKVLAHCKKEGIQLIGFSDELVAQPAHLDPRQGVSPFALDLDTQGVYCGAESLGEMN</sequence>
<dbReference type="AlphaFoldDB" id="A0A364NR65"/>
<keyword evidence="2" id="KW-1185">Reference proteome</keyword>
<name>A0A364NR65_9GAMM</name>
<dbReference type="Proteomes" id="UP000250744">
    <property type="component" value="Unassembled WGS sequence"/>
</dbReference>
<protein>
    <submittedName>
        <fullName evidence="1">Response regulator</fullName>
    </submittedName>
</protein>
<dbReference type="OrthoDB" id="6118011at2"/>
<accession>A0A364NR65</accession>
<reference evidence="1 2" key="1">
    <citation type="submission" date="2018-06" db="EMBL/GenBank/DDBJ databases">
        <title>Nitrincola tibetense sp. nov., isolated from Lake XuguoCo on Tibetan Plateau.</title>
        <authorList>
            <person name="Xing P."/>
        </authorList>
    </citation>
    <scope>NUCLEOTIDE SEQUENCE [LARGE SCALE GENOMIC DNA]</scope>
    <source>
        <strain evidence="2">xg18</strain>
    </source>
</reference>
<proteinExistence type="predicted"/>
<comment type="caution">
    <text evidence="1">The sequence shown here is derived from an EMBL/GenBank/DDBJ whole genome shotgun (WGS) entry which is preliminary data.</text>
</comment>
<evidence type="ECO:0000313" key="1">
    <source>
        <dbReference type="EMBL" id="RAU19500.1"/>
    </source>
</evidence>
<organism evidence="1 2">
    <name type="scientific">Nitrincola tibetensis</name>
    <dbReference type="NCBI Taxonomy" id="2219697"/>
    <lineage>
        <taxon>Bacteria</taxon>
        <taxon>Pseudomonadati</taxon>
        <taxon>Pseudomonadota</taxon>
        <taxon>Gammaproteobacteria</taxon>
        <taxon>Oceanospirillales</taxon>
        <taxon>Oceanospirillaceae</taxon>
        <taxon>Nitrincola</taxon>
    </lineage>
</organism>